<evidence type="ECO:0000256" key="9">
    <source>
        <dbReference type="ARBA" id="ARBA00022840"/>
    </source>
</evidence>
<evidence type="ECO:0000256" key="12">
    <source>
        <dbReference type="ARBA" id="ARBA00023157"/>
    </source>
</evidence>
<dbReference type="Gene3D" id="1.10.510.10">
    <property type="entry name" value="Transferase(Phosphotransferase) domain 1"/>
    <property type="match status" value="1"/>
</dbReference>
<dbReference type="PROSITE" id="PS00107">
    <property type="entry name" value="PROTEIN_KINASE_ATP"/>
    <property type="match status" value="1"/>
</dbReference>
<evidence type="ECO:0000256" key="11">
    <source>
        <dbReference type="ARBA" id="ARBA00023136"/>
    </source>
</evidence>
<evidence type="ECO:0000256" key="4">
    <source>
        <dbReference type="ARBA" id="ARBA00022679"/>
    </source>
</evidence>
<dbReference type="CDD" id="cd01098">
    <property type="entry name" value="PAN_AP_plant"/>
    <property type="match status" value="1"/>
</dbReference>
<dbReference type="GO" id="GO:0016020">
    <property type="term" value="C:membrane"/>
    <property type="evidence" value="ECO:0007669"/>
    <property type="project" value="UniProtKB-SubCell"/>
</dbReference>
<dbReference type="Pfam" id="PF00954">
    <property type="entry name" value="S_locus_glycop"/>
    <property type="match status" value="1"/>
</dbReference>
<dbReference type="SUPFAM" id="SSF56112">
    <property type="entry name" value="Protein kinase-like (PK-like)"/>
    <property type="match status" value="1"/>
</dbReference>
<dbReference type="FunFam" id="3.30.200.20:FF:000059">
    <property type="entry name" value="S-receptor-like serine/threonine-protein kinase"/>
    <property type="match status" value="1"/>
</dbReference>
<dbReference type="SMART" id="SM00220">
    <property type="entry name" value="S_TKc"/>
    <property type="match status" value="1"/>
</dbReference>
<feature type="chain" id="PRO_5001655135" description="Receptor-like serine/threonine-protein kinase" evidence="19">
    <location>
        <begin position="24"/>
        <end position="791"/>
    </location>
</feature>
<dbReference type="CDD" id="cd00028">
    <property type="entry name" value="B_lectin"/>
    <property type="match status" value="1"/>
</dbReference>
<dbReference type="Proteomes" id="UP000295252">
    <property type="component" value="Chromosome III"/>
</dbReference>
<evidence type="ECO:0000256" key="14">
    <source>
        <dbReference type="ARBA" id="ARBA00023180"/>
    </source>
</evidence>
<comment type="similarity">
    <text evidence="17">Belongs to the protein kinase superfamily. Ser/Thr protein kinase family.</text>
</comment>
<keyword evidence="10" id="KW-1133">Transmembrane helix</keyword>
<evidence type="ECO:0000256" key="2">
    <source>
        <dbReference type="ARBA" id="ARBA00022527"/>
    </source>
</evidence>
<dbReference type="SMART" id="SM00108">
    <property type="entry name" value="B_lectin"/>
    <property type="match status" value="1"/>
</dbReference>
<evidence type="ECO:0000256" key="13">
    <source>
        <dbReference type="ARBA" id="ARBA00023170"/>
    </source>
</evidence>
<comment type="subcellular location">
    <subcellularLocation>
        <location evidence="1">Membrane</location>
        <topology evidence="1">Single-pass type I membrane protein</topology>
    </subcellularLocation>
</comment>
<dbReference type="GO" id="GO:0004674">
    <property type="term" value="F:protein serine/threonine kinase activity"/>
    <property type="evidence" value="ECO:0007669"/>
    <property type="project" value="UniProtKB-KW"/>
</dbReference>
<reference evidence="24" key="1">
    <citation type="journal article" date="2014" name="Science">
        <title>The coffee genome provides insight into the convergent evolution of caffeine biosynthesis.</title>
        <authorList>
            <person name="Denoeud F."/>
            <person name="Carretero-Paulet L."/>
            <person name="Dereeper A."/>
            <person name="Droc G."/>
            <person name="Guyot R."/>
            <person name="Pietrella M."/>
            <person name="Zheng C."/>
            <person name="Alberti A."/>
            <person name="Anthony F."/>
            <person name="Aprea G."/>
            <person name="Aury J.M."/>
            <person name="Bento P."/>
            <person name="Bernard M."/>
            <person name="Bocs S."/>
            <person name="Campa C."/>
            <person name="Cenci A."/>
            <person name="Combes M.C."/>
            <person name="Crouzillat D."/>
            <person name="Da Silva C."/>
            <person name="Daddiego L."/>
            <person name="De Bellis F."/>
            <person name="Dussert S."/>
            <person name="Garsmeur O."/>
            <person name="Gayraud T."/>
            <person name="Guignon V."/>
            <person name="Jahn K."/>
            <person name="Jamilloux V."/>
            <person name="Joet T."/>
            <person name="Labadie K."/>
            <person name="Lan T."/>
            <person name="Leclercq J."/>
            <person name="Lepelley M."/>
            <person name="Leroy T."/>
            <person name="Li L.T."/>
            <person name="Librado P."/>
            <person name="Lopez L."/>
            <person name="Munoz A."/>
            <person name="Noel B."/>
            <person name="Pallavicini A."/>
            <person name="Perrotta G."/>
            <person name="Poncet V."/>
            <person name="Pot D."/>
            <person name="Priyono X."/>
            <person name="Rigoreau M."/>
            <person name="Rouard M."/>
            <person name="Rozas J."/>
            <person name="Tranchant-Dubreuil C."/>
            <person name="VanBuren R."/>
            <person name="Zhang Q."/>
            <person name="Andrade A.C."/>
            <person name="Argout X."/>
            <person name="Bertrand B."/>
            <person name="de Kochko A."/>
            <person name="Graziosi G."/>
            <person name="Henry R.J."/>
            <person name="Jayarama X."/>
            <person name="Ming R."/>
            <person name="Nagai C."/>
            <person name="Rounsley S."/>
            <person name="Sankoff D."/>
            <person name="Giuliano G."/>
            <person name="Albert V.A."/>
            <person name="Wincker P."/>
            <person name="Lashermes P."/>
        </authorList>
    </citation>
    <scope>NUCLEOTIDE SEQUENCE [LARGE SCALE GENOMIC DNA]</scope>
    <source>
        <strain evidence="24">cv. DH200-94</strain>
    </source>
</reference>
<dbReference type="CDD" id="cd14066">
    <property type="entry name" value="STKc_IRAK"/>
    <property type="match status" value="1"/>
</dbReference>
<feature type="signal peptide" evidence="19">
    <location>
        <begin position="1"/>
        <end position="23"/>
    </location>
</feature>
<evidence type="ECO:0000256" key="19">
    <source>
        <dbReference type="SAM" id="SignalP"/>
    </source>
</evidence>
<dbReference type="EC" id="2.7.11.1" evidence="17"/>
<name>A0A068URU0_COFCA</name>
<feature type="binding site" evidence="18">
    <location>
        <position position="535"/>
    </location>
    <ligand>
        <name>ATP</name>
        <dbReference type="ChEBI" id="CHEBI:30616"/>
    </ligand>
</feature>
<keyword evidence="12" id="KW-1015">Disulfide bond</keyword>
<dbReference type="OrthoDB" id="619632at2759"/>
<feature type="domain" description="Apple" evidence="22">
    <location>
        <begin position="332"/>
        <end position="414"/>
    </location>
</feature>
<evidence type="ECO:0000256" key="5">
    <source>
        <dbReference type="ARBA" id="ARBA00022692"/>
    </source>
</evidence>
<dbReference type="PANTHER" id="PTHR47974:SF3">
    <property type="entry name" value="RECEPTOR-LIKE SERINE_THREONINE-PROTEIN KINASE"/>
    <property type="match status" value="1"/>
</dbReference>
<evidence type="ECO:0000259" key="20">
    <source>
        <dbReference type="PROSITE" id="PS50011"/>
    </source>
</evidence>
<dbReference type="PROSITE" id="PS50927">
    <property type="entry name" value="BULB_LECTIN"/>
    <property type="match status" value="1"/>
</dbReference>
<dbReference type="OMA" id="WPDSTIL"/>
<gene>
    <name evidence="23" type="ORF">GSCOC_T00033008001</name>
</gene>
<dbReference type="PANTHER" id="PTHR47974">
    <property type="entry name" value="OS07G0415500 PROTEIN"/>
    <property type="match status" value="1"/>
</dbReference>
<keyword evidence="11" id="KW-0472">Membrane</keyword>
<dbReference type="Gramene" id="CDP11027">
    <property type="protein sequence ID" value="CDP11027"/>
    <property type="gene ID" value="GSCOC_T00033008001"/>
</dbReference>
<dbReference type="Pfam" id="PF01453">
    <property type="entry name" value="B_lectin"/>
    <property type="match status" value="1"/>
</dbReference>
<keyword evidence="7 17" id="KW-0547">Nucleotide-binding</keyword>
<dbReference type="EMBL" id="HG739134">
    <property type="protein sequence ID" value="CDP11027.1"/>
    <property type="molecule type" value="Genomic_DNA"/>
</dbReference>
<dbReference type="Pfam" id="PF00069">
    <property type="entry name" value="Pkinase"/>
    <property type="match status" value="1"/>
</dbReference>
<keyword evidence="24" id="KW-1185">Reference proteome</keyword>
<dbReference type="PhylomeDB" id="A0A068URU0"/>
<evidence type="ECO:0000256" key="16">
    <source>
        <dbReference type="ARBA" id="ARBA00048679"/>
    </source>
</evidence>
<proteinExistence type="inferred from homology"/>
<evidence type="ECO:0000259" key="21">
    <source>
        <dbReference type="PROSITE" id="PS50927"/>
    </source>
</evidence>
<dbReference type="GO" id="GO:0005524">
    <property type="term" value="F:ATP binding"/>
    <property type="evidence" value="ECO:0007669"/>
    <property type="project" value="UniProtKB-UniRule"/>
</dbReference>
<dbReference type="InterPro" id="IPR017441">
    <property type="entry name" value="Protein_kinase_ATP_BS"/>
</dbReference>
<keyword evidence="3" id="KW-0245">EGF-like domain</keyword>
<dbReference type="InterPro" id="IPR008271">
    <property type="entry name" value="Ser/Thr_kinase_AS"/>
</dbReference>
<evidence type="ECO:0000256" key="7">
    <source>
        <dbReference type="ARBA" id="ARBA00022741"/>
    </source>
</evidence>
<evidence type="ECO:0000256" key="17">
    <source>
        <dbReference type="PIRNR" id="PIRNR000641"/>
    </source>
</evidence>
<evidence type="ECO:0000256" key="1">
    <source>
        <dbReference type="ARBA" id="ARBA00004479"/>
    </source>
</evidence>
<dbReference type="GO" id="GO:0048544">
    <property type="term" value="P:recognition of pollen"/>
    <property type="evidence" value="ECO:0007669"/>
    <property type="project" value="InterPro"/>
</dbReference>
<dbReference type="AlphaFoldDB" id="A0A068URU0"/>
<dbReference type="InParanoid" id="A0A068URU0"/>
<accession>A0A068URU0</accession>
<protein>
    <recommendedName>
        <fullName evidence="17">Receptor-like serine/threonine-protein kinase</fullName>
        <ecNumber evidence="17">2.7.11.1</ecNumber>
    </recommendedName>
</protein>
<evidence type="ECO:0000256" key="15">
    <source>
        <dbReference type="ARBA" id="ARBA00047899"/>
    </source>
</evidence>
<dbReference type="SUPFAM" id="SSF51110">
    <property type="entry name" value="alpha-D-mannose-specific plant lectins"/>
    <property type="match status" value="1"/>
</dbReference>
<evidence type="ECO:0000259" key="22">
    <source>
        <dbReference type="PROSITE" id="PS50948"/>
    </source>
</evidence>
<evidence type="ECO:0000256" key="3">
    <source>
        <dbReference type="ARBA" id="ARBA00022536"/>
    </source>
</evidence>
<dbReference type="InterPro" id="IPR024171">
    <property type="entry name" value="SRK-like_kinase"/>
</dbReference>
<evidence type="ECO:0000313" key="24">
    <source>
        <dbReference type="Proteomes" id="UP000295252"/>
    </source>
</evidence>
<organism evidence="23 24">
    <name type="scientific">Coffea canephora</name>
    <name type="common">Robusta coffee</name>
    <dbReference type="NCBI Taxonomy" id="49390"/>
    <lineage>
        <taxon>Eukaryota</taxon>
        <taxon>Viridiplantae</taxon>
        <taxon>Streptophyta</taxon>
        <taxon>Embryophyta</taxon>
        <taxon>Tracheophyta</taxon>
        <taxon>Spermatophyta</taxon>
        <taxon>Magnoliopsida</taxon>
        <taxon>eudicotyledons</taxon>
        <taxon>Gunneridae</taxon>
        <taxon>Pentapetalae</taxon>
        <taxon>asterids</taxon>
        <taxon>lamiids</taxon>
        <taxon>Gentianales</taxon>
        <taxon>Rubiaceae</taxon>
        <taxon>Ixoroideae</taxon>
        <taxon>Gardenieae complex</taxon>
        <taxon>Bertiereae - Coffeeae clade</taxon>
        <taxon>Coffeeae</taxon>
        <taxon>Coffea</taxon>
    </lineage>
</organism>
<dbReference type="STRING" id="49390.A0A068URU0"/>
<keyword evidence="9 17" id="KW-0067">ATP-binding</keyword>
<keyword evidence="8 17" id="KW-0418">Kinase</keyword>
<evidence type="ECO:0000256" key="10">
    <source>
        <dbReference type="ARBA" id="ARBA00022989"/>
    </source>
</evidence>
<dbReference type="PROSITE" id="PS50011">
    <property type="entry name" value="PROTEIN_KINASE_DOM"/>
    <property type="match status" value="1"/>
</dbReference>
<keyword evidence="4 17" id="KW-0808">Transferase</keyword>
<feature type="domain" description="Bulb-type lectin" evidence="21">
    <location>
        <begin position="25"/>
        <end position="147"/>
    </location>
</feature>
<dbReference type="InterPro" id="IPR000858">
    <property type="entry name" value="S_locus_glycoprot_dom"/>
</dbReference>
<sequence>MAVLLPILLSSLFLSMPIPSSSTTYTTLTKGSLLSTQDVLISSPDGIFTSGFLIVGENSYCFSIWFTEAQDGNYTVVWMANRNQPVNGKHSGLSLQDSGNLLLTDAGQFSVWTSNTKSNSSVQLKLQENGNLVLSTSDGEFLWQSFDFPTNTLLPGQLFTSETILVSSRSTTNYSSGFYKLYFDSDSVLHLRYEGPEITTVYWPDPWLNIWDAGRSSFNGSKIAVLDESGYFQSSDLLQFYTSDHGIGPLRRLVLDVDGSLRVHSLDKANGSWRVTWVHNSEPCKIHGICGTNSLCIYDPEVGRKCICIPGYRMINQMDWSYGCEPDFQVSCTNESASGFIQLLHVEYYGYDIGYFPNSSLESCKSLCLNYCECKGFQYKFDLTMGYYSCFPKTILFNGYRSQNFQDPIYIRLPALNVTTLQNSDQDFSLECKDQVTPIDRPYNKIKQDRVKSYLWCTLAVGAFEIICLLTYLFKTQWRSIARIQGYLQVATGFRKFTYAELKKASRNFSEEIGRGGSGVVYKGVLSDSRVAAIKYLKEAIQGEAEFLAEIRTIGRLNHMNLIEIWGYCAEGKHRLLVYEYMEHGSLAKNLYSDKLDWKKKYEIALGTAKGLAYLHEECLEWILHCDVKPQNILLNSDYQPKVADFGLSKLLNRSAIDNSMFSKIRGTRGYMAPEWVFNLPITSKVDVYSYGIVVLEMITGRRSTGNHANDESNVVEPRRLVTWVKENIKGTDERASQMKDIVDPTIKGGFDMRRMGILIDVALKCAEEDKDARPTMRQVVDMLLHQDCNE</sequence>
<dbReference type="GO" id="GO:0106310">
    <property type="term" value="F:protein serine kinase activity"/>
    <property type="evidence" value="ECO:0007669"/>
    <property type="project" value="RHEA"/>
</dbReference>
<dbReference type="PROSITE" id="PS00108">
    <property type="entry name" value="PROTEIN_KINASE_ST"/>
    <property type="match status" value="1"/>
</dbReference>
<feature type="domain" description="Protein kinase" evidence="20">
    <location>
        <begin position="507"/>
        <end position="789"/>
    </location>
</feature>
<dbReference type="InterPro" id="IPR036426">
    <property type="entry name" value="Bulb-type_lectin_dom_sf"/>
</dbReference>
<evidence type="ECO:0000256" key="8">
    <source>
        <dbReference type="ARBA" id="ARBA00022777"/>
    </source>
</evidence>
<dbReference type="FunFam" id="1.10.510.10:FF:000302">
    <property type="entry name" value="Serine/threonine-protein kinase"/>
    <property type="match status" value="1"/>
</dbReference>
<keyword evidence="6 19" id="KW-0732">Signal</keyword>
<comment type="catalytic activity">
    <reaction evidence="15 17">
        <text>L-threonyl-[protein] + ATP = O-phospho-L-threonyl-[protein] + ADP + H(+)</text>
        <dbReference type="Rhea" id="RHEA:46608"/>
        <dbReference type="Rhea" id="RHEA-COMP:11060"/>
        <dbReference type="Rhea" id="RHEA-COMP:11605"/>
        <dbReference type="ChEBI" id="CHEBI:15378"/>
        <dbReference type="ChEBI" id="CHEBI:30013"/>
        <dbReference type="ChEBI" id="CHEBI:30616"/>
        <dbReference type="ChEBI" id="CHEBI:61977"/>
        <dbReference type="ChEBI" id="CHEBI:456216"/>
        <dbReference type="EC" id="2.7.11.1"/>
    </reaction>
</comment>
<dbReference type="PROSITE" id="PS50948">
    <property type="entry name" value="PAN"/>
    <property type="match status" value="1"/>
</dbReference>
<evidence type="ECO:0000313" key="23">
    <source>
        <dbReference type="EMBL" id="CDP11027.1"/>
    </source>
</evidence>
<keyword evidence="5" id="KW-0812">Transmembrane</keyword>
<dbReference type="Gene3D" id="2.90.10.10">
    <property type="entry name" value="Bulb-type lectin domain"/>
    <property type="match status" value="1"/>
</dbReference>
<evidence type="ECO:0000256" key="6">
    <source>
        <dbReference type="ARBA" id="ARBA00022729"/>
    </source>
</evidence>
<keyword evidence="14" id="KW-0325">Glycoprotein</keyword>
<keyword evidence="2 17" id="KW-0723">Serine/threonine-protein kinase</keyword>
<dbReference type="PIRSF" id="PIRSF000641">
    <property type="entry name" value="SRK"/>
    <property type="match status" value="1"/>
</dbReference>
<comment type="catalytic activity">
    <reaction evidence="16 17">
        <text>L-seryl-[protein] + ATP = O-phospho-L-seryl-[protein] + ADP + H(+)</text>
        <dbReference type="Rhea" id="RHEA:17989"/>
        <dbReference type="Rhea" id="RHEA-COMP:9863"/>
        <dbReference type="Rhea" id="RHEA-COMP:11604"/>
        <dbReference type="ChEBI" id="CHEBI:15378"/>
        <dbReference type="ChEBI" id="CHEBI:29999"/>
        <dbReference type="ChEBI" id="CHEBI:30616"/>
        <dbReference type="ChEBI" id="CHEBI:83421"/>
        <dbReference type="ChEBI" id="CHEBI:456216"/>
        <dbReference type="EC" id="2.7.11.1"/>
    </reaction>
</comment>
<dbReference type="InterPro" id="IPR001480">
    <property type="entry name" value="Bulb-type_lectin_dom"/>
</dbReference>
<dbReference type="InterPro" id="IPR000719">
    <property type="entry name" value="Prot_kinase_dom"/>
</dbReference>
<evidence type="ECO:0000256" key="18">
    <source>
        <dbReference type="PROSITE-ProRule" id="PRU10141"/>
    </source>
</evidence>
<dbReference type="InterPro" id="IPR011009">
    <property type="entry name" value="Kinase-like_dom_sf"/>
</dbReference>
<dbReference type="Gene3D" id="3.30.200.20">
    <property type="entry name" value="Phosphorylase Kinase, domain 1"/>
    <property type="match status" value="1"/>
</dbReference>
<keyword evidence="13" id="KW-0675">Receptor</keyword>
<dbReference type="InterPro" id="IPR003609">
    <property type="entry name" value="Pan_app"/>
</dbReference>